<dbReference type="AlphaFoldDB" id="A0A6A6BXP8"/>
<dbReference type="SUPFAM" id="SSF52047">
    <property type="entry name" value="RNI-like"/>
    <property type="match status" value="1"/>
</dbReference>
<organism evidence="1 2">
    <name type="scientific">Zasmidium cellare ATCC 36951</name>
    <dbReference type="NCBI Taxonomy" id="1080233"/>
    <lineage>
        <taxon>Eukaryota</taxon>
        <taxon>Fungi</taxon>
        <taxon>Dikarya</taxon>
        <taxon>Ascomycota</taxon>
        <taxon>Pezizomycotina</taxon>
        <taxon>Dothideomycetes</taxon>
        <taxon>Dothideomycetidae</taxon>
        <taxon>Mycosphaerellales</taxon>
        <taxon>Mycosphaerellaceae</taxon>
        <taxon>Zasmidium</taxon>
    </lineage>
</organism>
<evidence type="ECO:0008006" key="3">
    <source>
        <dbReference type="Google" id="ProtNLM"/>
    </source>
</evidence>
<evidence type="ECO:0000313" key="2">
    <source>
        <dbReference type="Proteomes" id="UP000799537"/>
    </source>
</evidence>
<name>A0A6A6BXP8_ZASCE</name>
<sequence length="493" mass="55041">MSSRLECLLPELHLHLMSFIPRPADLQSLCQTSKALRVPATTALYRPVSLSADIPGWRHDDDEVEIAILSETNLGLRDIRALTLCSGYEEPAQKEKKAAARVLKALPKNIPRELDCNGLLIDEETAMLVLTRQERLTHLAFGPLTFDLATLFKFNVVGQALCKNLKSLTIPATVGGIRDFDVYQHIIEHAPLNNLTINTTGFCDTPDQDLTKTKEGYAEIASILFSHTKTNTATKAMSLESLVLNGFDLERARYMLRGYINLSLLQSLILYNCPGAGKFIRILTTLFRKHGSQLQRFEFTREEGDSLGSKATENILGYFSGLKHLVLIGLDGANGYQGLRMDALKMHGGTLEKLVLHPEGTGNFASSEMGLKRAFFSALSTACPEFRELALTLPIIHIPQSTEEEAKSYGSALRDLLDLPDLKLLRILNWPCLKPHFFSIPPADDEDETIDKLNEKSLDVANGRLCPKRNRRDLQRLLRGSHDARAGFQEFER</sequence>
<protein>
    <recommendedName>
        <fullName evidence="3">F-box domain-containing protein</fullName>
    </recommendedName>
</protein>
<dbReference type="Proteomes" id="UP000799537">
    <property type="component" value="Unassembled WGS sequence"/>
</dbReference>
<proteinExistence type="predicted"/>
<dbReference type="GeneID" id="54563031"/>
<dbReference type="RefSeq" id="XP_033660364.1">
    <property type="nucleotide sequence ID" value="XM_033809759.1"/>
</dbReference>
<accession>A0A6A6BXP8</accession>
<gene>
    <name evidence="1" type="ORF">M409DRAFT_30096</name>
</gene>
<evidence type="ECO:0000313" key="1">
    <source>
        <dbReference type="EMBL" id="KAF2159475.1"/>
    </source>
</evidence>
<reference evidence="1" key="1">
    <citation type="journal article" date="2020" name="Stud. Mycol.">
        <title>101 Dothideomycetes genomes: a test case for predicting lifestyles and emergence of pathogens.</title>
        <authorList>
            <person name="Haridas S."/>
            <person name="Albert R."/>
            <person name="Binder M."/>
            <person name="Bloem J."/>
            <person name="Labutti K."/>
            <person name="Salamov A."/>
            <person name="Andreopoulos B."/>
            <person name="Baker S."/>
            <person name="Barry K."/>
            <person name="Bills G."/>
            <person name="Bluhm B."/>
            <person name="Cannon C."/>
            <person name="Castanera R."/>
            <person name="Culley D."/>
            <person name="Daum C."/>
            <person name="Ezra D."/>
            <person name="Gonzalez J."/>
            <person name="Henrissat B."/>
            <person name="Kuo A."/>
            <person name="Liang C."/>
            <person name="Lipzen A."/>
            <person name="Lutzoni F."/>
            <person name="Magnuson J."/>
            <person name="Mondo S."/>
            <person name="Nolan M."/>
            <person name="Ohm R."/>
            <person name="Pangilinan J."/>
            <person name="Park H.-J."/>
            <person name="Ramirez L."/>
            <person name="Alfaro M."/>
            <person name="Sun H."/>
            <person name="Tritt A."/>
            <person name="Yoshinaga Y."/>
            <person name="Zwiers L.-H."/>
            <person name="Turgeon B."/>
            <person name="Goodwin S."/>
            <person name="Spatafora J."/>
            <person name="Crous P."/>
            <person name="Grigoriev I."/>
        </authorList>
    </citation>
    <scope>NUCLEOTIDE SEQUENCE</scope>
    <source>
        <strain evidence="1">ATCC 36951</strain>
    </source>
</reference>
<dbReference type="Gene3D" id="3.80.10.10">
    <property type="entry name" value="Ribonuclease Inhibitor"/>
    <property type="match status" value="1"/>
</dbReference>
<dbReference type="InterPro" id="IPR032675">
    <property type="entry name" value="LRR_dom_sf"/>
</dbReference>
<dbReference type="EMBL" id="ML993637">
    <property type="protein sequence ID" value="KAF2159475.1"/>
    <property type="molecule type" value="Genomic_DNA"/>
</dbReference>
<keyword evidence="2" id="KW-1185">Reference proteome</keyword>